<keyword evidence="3" id="KW-0813">Transport</keyword>
<evidence type="ECO:0000256" key="8">
    <source>
        <dbReference type="SAM" id="Phobius"/>
    </source>
</evidence>
<keyword evidence="10" id="KW-1185">Reference proteome</keyword>
<evidence type="ECO:0000256" key="2">
    <source>
        <dbReference type="ARBA" id="ARBA00010735"/>
    </source>
</evidence>
<comment type="caution">
    <text evidence="9">The sequence shown here is derived from an EMBL/GenBank/DDBJ whole genome shotgun (WGS) entry which is preliminary data.</text>
</comment>
<comment type="subcellular location">
    <subcellularLocation>
        <location evidence="1">Cell membrane</location>
        <topology evidence="1">Multi-pass membrane protein</topology>
    </subcellularLocation>
</comment>
<dbReference type="Proteomes" id="UP001202827">
    <property type="component" value="Unassembled WGS sequence"/>
</dbReference>
<evidence type="ECO:0000256" key="3">
    <source>
        <dbReference type="ARBA" id="ARBA00022448"/>
    </source>
</evidence>
<evidence type="ECO:0000256" key="5">
    <source>
        <dbReference type="ARBA" id="ARBA00022692"/>
    </source>
</evidence>
<keyword evidence="4" id="KW-1003">Cell membrane</keyword>
<dbReference type="Pfam" id="PF03591">
    <property type="entry name" value="AzlC"/>
    <property type="match status" value="1"/>
</dbReference>
<feature type="transmembrane region" description="Helical" evidence="8">
    <location>
        <begin position="160"/>
        <end position="178"/>
    </location>
</feature>
<dbReference type="InterPro" id="IPR011606">
    <property type="entry name" value="Brnchd-chn_aa_trnsp_permease"/>
</dbReference>
<accession>A0ABT0IL73</accession>
<dbReference type="RefSeq" id="WP_248681509.1">
    <property type="nucleotide sequence ID" value="NZ_JALPRY010000001.1"/>
</dbReference>
<evidence type="ECO:0000256" key="1">
    <source>
        <dbReference type="ARBA" id="ARBA00004651"/>
    </source>
</evidence>
<keyword evidence="5 8" id="KW-0812">Transmembrane</keyword>
<proteinExistence type="inferred from homology"/>
<feature type="transmembrane region" description="Helical" evidence="8">
    <location>
        <begin position="12"/>
        <end position="32"/>
    </location>
</feature>
<protein>
    <submittedName>
        <fullName evidence="9">AzlC family ABC transporter permease</fullName>
    </submittedName>
</protein>
<keyword evidence="6 8" id="KW-1133">Transmembrane helix</keyword>
<comment type="similarity">
    <text evidence="2">Belongs to the AzlC family.</text>
</comment>
<evidence type="ECO:0000256" key="7">
    <source>
        <dbReference type="ARBA" id="ARBA00023136"/>
    </source>
</evidence>
<evidence type="ECO:0000313" key="10">
    <source>
        <dbReference type="Proteomes" id="UP001202827"/>
    </source>
</evidence>
<dbReference type="PANTHER" id="PTHR34979">
    <property type="entry name" value="INNER MEMBRANE PROTEIN YGAZ"/>
    <property type="match status" value="1"/>
</dbReference>
<keyword evidence="7 8" id="KW-0472">Membrane</keyword>
<evidence type="ECO:0000256" key="4">
    <source>
        <dbReference type="ARBA" id="ARBA00022475"/>
    </source>
</evidence>
<dbReference type="PANTHER" id="PTHR34979:SF1">
    <property type="entry name" value="INNER MEMBRANE PROTEIN YGAZ"/>
    <property type="match status" value="1"/>
</dbReference>
<feature type="transmembrane region" description="Helical" evidence="8">
    <location>
        <begin position="127"/>
        <end position="151"/>
    </location>
</feature>
<evidence type="ECO:0000256" key="6">
    <source>
        <dbReference type="ARBA" id="ARBA00022989"/>
    </source>
</evidence>
<dbReference type="EMBL" id="JALPRY010000001">
    <property type="protein sequence ID" value="MCK8778632.1"/>
    <property type="molecule type" value="Genomic_DNA"/>
</dbReference>
<evidence type="ECO:0000313" key="9">
    <source>
        <dbReference type="EMBL" id="MCK8778632.1"/>
    </source>
</evidence>
<name>A0ABT0IL73_9HYPH</name>
<sequence length="241" mass="25666">MNRTELSEGLKGGMIIALSSAPFAVLFGAVAADNGLSVAEAGLMSAIVYAGASQLVGIELFGHHVAPWLVVLSVFAVNFRHILYSAALARFITHFTPLQKFFAFFLLTDPQFAEGVNRGESGRGVSFAWYIGFGGTIYFPWLFFSMVGAFFGRMMGDPRVFAIDALLPIYFLGLVVGFRRKPGFYPTVIASAAGSVFGYHFVGSPWHVSIGAAVGVIVAAALPLQQEVVGEVPAAATEAET</sequence>
<organism evidence="9 10">
    <name type="scientific">Neorhizobium turbinariae</name>
    <dbReference type="NCBI Taxonomy" id="2937795"/>
    <lineage>
        <taxon>Bacteria</taxon>
        <taxon>Pseudomonadati</taxon>
        <taxon>Pseudomonadota</taxon>
        <taxon>Alphaproteobacteria</taxon>
        <taxon>Hyphomicrobiales</taxon>
        <taxon>Rhizobiaceae</taxon>
        <taxon>Rhizobium/Agrobacterium group</taxon>
        <taxon>Neorhizobium</taxon>
    </lineage>
</organism>
<reference evidence="9 10" key="1">
    <citation type="submission" date="2022-04" db="EMBL/GenBank/DDBJ databases">
        <title>Rhizobium coralii sp. nov., isolated from coral Turbinaria peltata.</title>
        <authorList>
            <person name="Sun H."/>
        </authorList>
    </citation>
    <scope>NUCLEOTIDE SEQUENCE [LARGE SCALE GENOMIC DNA]</scope>
    <source>
        <strain evidence="9 10">NTR19</strain>
    </source>
</reference>
<gene>
    <name evidence="9" type="ORF">M0654_01430</name>
</gene>